<accession>A0ACC0FP86</accession>
<protein>
    <submittedName>
        <fullName evidence="1">Brefeldin A-inhibited guanine nucleotide-exchange protein 5</fullName>
    </submittedName>
</protein>
<gene>
    <name evidence="1" type="ORF">LOK49_LG12G01663</name>
</gene>
<evidence type="ECO:0000313" key="1">
    <source>
        <dbReference type="EMBL" id="KAI7990581.1"/>
    </source>
</evidence>
<name>A0ACC0FP86_9ERIC</name>
<reference evidence="1 2" key="1">
    <citation type="journal article" date="2022" name="Plant J.">
        <title>Chromosome-level genome of Camellia lanceoleosa provides a valuable resource for understanding genome evolution and self-incompatibility.</title>
        <authorList>
            <person name="Gong W."/>
            <person name="Xiao S."/>
            <person name="Wang L."/>
            <person name="Liao Z."/>
            <person name="Chang Y."/>
            <person name="Mo W."/>
            <person name="Hu G."/>
            <person name="Li W."/>
            <person name="Zhao G."/>
            <person name="Zhu H."/>
            <person name="Hu X."/>
            <person name="Ji K."/>
            <person name="Xiang X."/>
            <person name="Song Q."/>
            <person name="Yuan D."/>
            <person name="Jin S."/>
            <person name="Zhang L."/>
        </authorList>
    </citation>
    <scope>NUCLEOTIDE SEQUENCE [LARGE SCALE GENOMIC DNA]</scope>
    <source>
        <strain evidence="1">SQ_2022a</strain>
    </source>
</reference>
<proteinExistence type="predicted"/>
<organism evidence="1 2">
    <name type="scientific">Camellia lanceoleosa</name>
    <dbReference type="NCBI Taxonomy" id="1840588"/>
    <lineage>
        <taxon>Eukaryota</taxon>
        <taxon>Viridiplantae</taxon>
        <taxon>Streptophyta</taxon>
        <taxon>Embryophyta</taxon>
        <taxon>Tracheophyta</taxon>
        <taxon>Spermatophyta</taxon>
        <taxon>Magnoliopsida</taxon>
        <taxon>eudicotyledons</taxon>
        <taxon>Gunneridae</taxon>
        <taxon>Pentapetalae</taxon>
        <taxon>asterids</taxon>
        <taxon>Ericales</taxon>
        <taxon>Theaceae</taxon>
        <taxon>Camellia</taxon>
    </lineage>
</organism>
<dbReference type="Proteomes" id="UP001060215">
    <property type="component" value="Chromosome 13"/>
</dbReference>
<evidence type="ECO:0000313" key="2">
    <source>
        <dbReference type="Proteomes" id="UP001060215"/>
    </source>
</evidence>
<dbReference type="EMBL" id="CM045770">
    <property type="protein sequence ID" value="KAI7990581.1"/>
    <property type="molecule type" value="Genomic_DNA"/>
</dbReference>
<comment type="caution">
    <text evidence="1">The sequence shown here is derived from an EMBL/GenBank/DDBJ whole genome shotgun (WGS) entry which is preliminary data.</text>
</comment>
<sequence length="272" mass="29857">MLKECSTKKYPALQTAIQNYLDSAKEVNQQSVSGEANQVSTLAGEQSLPETDADEPEQTSKPLGARGTITTALANAGHTLEGAEADLVLNPLRLAFETKTMKVIELALDCLHKLIAYDHLEGDPGLDDGSLFTDILNMVCNCVDNSSSDSTILQVLKVLLTAVASTKFRVHGEPLLGVIRVCYNIALNSKSPINQATSKAMLTQMISIIFRRMETDLIILSQEKNIQRLNELVRSLREQLLQCRSNNDKLNGTVSSLTESVIDLERQQILED</sequence>
<keyword evidence="2" id="KW-1185">Reference proteome</keyword>